<dbReference type="InterPro" id="IPR001095">
    <property type="entry name" value="Acetyl_CoA_COase_a_su"/>
</dbReference>
<dbReference type="UniPathway" id="UPA00655">
    <property type="reaction ID" value="UER00711"/>
</dbReference>
<dbReference type="GO" id="GO:2001295">
    <property type="term" value="P:malonyl-CoA biosynthetic process"/>
    <property type="evidence" value="ECO:0007669"/>
    <property type="project" value="UniProtKB-UniRule"/>
</dbReference>
<accession>A0A3G9JJN3</accession>
<gene>
    <name evidence="10 12" type="primary">accA</name>
    <name evidence="12" type="ORF">SG0102_01470</name>
</gene>
<evidence type="ECO:0000256" key="2">
    <source>
        <dbReference type="ARBA" id="ARBA00022516"/>
    </source>
</evidence>
<comment type="subcellular location">
    <subcellularLocation>
        <location evidence="10">Cytoplasm</location>
    </subcellularLocation>
</comment>
<evidence type="ECO:0000256" key="1">
    <source>
        <dbReference type="ARBA" id="ARBA00004956"/>
    </source>
</evidence>
<evidence type="ECO:0000256" key="7">
    <source>
        <dbReference type="ARBA" id="ARBA00023098"/>
    </source>
</evidence>
<evidence type="ECO:0000256" key="6">
    <source>
        <dbReference type="ARBA" id="ARBA00022840"/>
    </source>
</evidence>
<dbReference type="FunCoup" id="A0A3G9JJN3">
    <property type="interactions" value="206"/>
</dbReference>
<reference evidence="12 13" key="1">
    <citation type="submission" date="2018-11" db="EMBL/GenBank/DDBJ databases">
        <title>Novel Erysipelotrichaceae bacterium isolated from small intestine of a swine.</title>
        <authorList>
            <person name="Kim J.S."/>
            <person name="Choe H."/>
            <person name="Lee Y.R."/>
            <person name="Kim K.M."/>
            <person name="Park D.S."/>
        </authorList>
    </citation>
    <scope>NUCLEOTIDE SEQUENCE [LARGE SCALE GENOMIC DNA]</scope>
    <source>
        <strain evidence="12 13">SG0102</strain>
    </source>
</reference>
<evidence type="ECO:0000259" key="11">
    <source>
        <dbReference type="PROSITE" id="PS50989"/>
    </source>
</evidence>
<dbReference type="GO" id="GO:0003989">
    <property type="term" value="F:acetyl-CoA carboxylase activity"/>
    <property type="evidence" value="ECO:0007669"/>
    <property type="project" value="InterPro"/>
</dbReference>
<dbReference type="AlphaFoldDB" id="A0A3G9JJN3"/>
<evidence type="ECO:0000313" key="13">
    <source>
        <dbReference type="Proteomes" id="UP000268059"/>
    </source>
</evidence>
<dbReference type="SUPFAM" id="SSF52096">
    <property type="entry name" value="ClpP/crotonase"/>
    <property type="match status" value="1"/>
</dbReference>
<dbReference type="EC" id="2.1.3.15" evidence="10"/>
<comment type="similarity">
    <text evidence="10">Belongs to the AccA family.</text>
</comment>
<dbReference type="GO" id="GO:0016743">
    <property type="term" value="F:carboxyl- or carbamoyltransferase activity"/>
    <property type="evidence" value="ECO:0007669"/>
    <property type="project" value="UniProtKB-UniRule"/>
</dbReference>
<dbReference type="NCBIfam" id="NF004344">
    <property type="entry name" value="PRK05724.1"/>
    <property type="match status" value="1"/>
</dbReference>
<dbReference type="Pfam" id="PF03255">
    <property type="entry name" value="ACCA"/>
    <property type="match status" value="1"/>
</dbReference>
<name>A0A3G9JJN3_9FIRM</name>
<dbReference type="NCBIfam" id="TIGR00513">
    <property type="entry name" value="accA"/>
    <property type="match status" value="1"/>
</dbReference>
<dbReference type="PRINTS" id="PR01069">
    <property type="entry name" value="ACCCTRFRASEA"/>
</dbReference>
<dbReference type="KEGG" id="ebm:SG0102_01470"/>
<proteinExistence type="inferred from homology"/>
<dbReference type="PANTHER" id="PTHR42853:SF3">
    <property type="entry name" value="ACETYL-COENZYME A CARBOXYLASE CARBOXYL TRANSFERASE SUBUNIT ALPHA, CHLOROPLASTIC"/>
    <property type="match status" value="1"/>
</dbReference>
<sequence length="315" mass="35092">MSLQEKEQKIQELESKLDTIKNDPELASHALVSDVEKKITSLKEETYRHLSAYDHVYLARKPARPHIKDYINNLFDDFMEMHGDRYFGDDQAVVGGIATFNHLPVTVIGHQKGRSLDENMRCQFGMASPEGYRKGIRLMKQAEKFHRPIITFVDTPGAFPGIESEQNNIGEAIGQSLMFMSKVTVPVIVFVVGEGGSGGALALSVGNYMGMLENAVYSVLSPEGFASILWKDLKGERVAEACEVMKLTAADLHQFGIVDEIIPEALGGITENPALTYRAIRQIISRELDTLTRKSAHDLVSERYKKIRKIGEVHG</sequence>
<keyword evidence="13" id="KW-1185">Reference proteome</keyword>
<dbReference type="PROSITE" id="PS50989">
    <property type="entry name" value="COA_CT_CTER"/>
    <property type="match status" value="1"/>
</dbReference>
<dbReference type="HAMAP" id="MF_00823">
    <property type="entry name" value="AcetylCoA_CT_alpha"/>
    <property type="match status" value="1"/>
</dbReference>
<dbReference type="GO" id="GO:0006633">
    <property type="term" value="P:fatty acid biosynthetic process"/>
    <property type="evidence" value="ECO:0007669"/>
    <property type="project" value="UniProtKB-KW"/>
</dbReference>
<dbReference type="InterPro" id="IPR011763">
    <property type="entry name" value="COA_CT_C"/>
</dbReference>
<keyword evidence="7 10" id="KW-0443">Lipid metabolism</keyword>
<dbReference type="Gene3D" id="3.90.226.10">
    <property type="entry name" value="2-enoyl-CoA Hydratase, Chain A, domain 1"/>
    <property type="match status" value="1"/>
</dbReference>
<keyword evidence="5 10" id="KW-0276">Fatty acid metabolism</keyword>
<dbReference type="NCBIfam" id="NF041504">
    <property type="entry name" value="AccA_sub"/>
    <property type="match status" value="1"/>
</dbReference>
<dbReference type="GO" id="GO:0005524">
    <property type="term" value="F:ATP binding"/>
    <property type="evidence" value="ECO:0007669"/>
    <property type="project" value="UniProtKB-KW"/>
</dbReference>
<keyword evidence="3 10" id="KW-0808">Transferase</keyword>
<comment type="subunit">
    <text evidence="10">Acetyl-CoA carboxylase is a heterohexamer composed of biotin carboxyl carrier protein (AccB), biotin carboxylase (AccC) and two subunits each of ACCase subunit alpha (AccA) and ACCase subunit beta (AccD).</text>
</comment>
<keyword evidence="8 10" id="KW-0275">Fatty acid biosynthesis</keyword>
<protein>
    <recommendedName>
        <fullName evidence="10">Acetyl-coenzyme A carboxylase carboxyl transferase subunit alpha</fullName>
        <shortName evidence="10">ACCase subunit alpha</shortName>
        <shortName evidence="10">Acetyl-CoA carboxylase carboxyltransferase subunit alpha</shortName>
        <ecNumber evidence="10">2.1.3.15</ecNumber>
    </recommendedName>
</protein>
<dbReference type="InParanoid" id="A0A3G9JJN3"/>
<keyword evidence="2 10" id="KW-0444">Lipid biosynthesis</keyword>
<comment type="catalytic activity">
    <reaction evidence="9 10">
        <text>N(6)-carboxybiotinyl-L-lysyl-[protein] + acetyl-CoA = N(6)-biotinyl-L-lysyl-[protein] + malonyl-CoA</text>
        <dbReference type="Rhea" id="RHEA:54728"/>
        <dbReference type="Rhea" id="RHEA-COMP:10505"/>
        <dbReference type="Rhea" id="RHEA-COMP:10506"/>
        <dbReference type="ChEBI" id="CHEBI:57288"/>
        <dbReference type="ChEBI" id="CHEBI:57384"/>
        <dbReference type="ChEBI" id="CHEBI:83144"/>
        <dbReference type="ChEBI" id="CHEBI:83145"/>
        <dbReference type="EC" id="2.1.3.15"/>
    </reaction>
</comment>
<keyword evidence="6 10" id="KW-0067">ATP-binding</keyword>
<dbReference type="EMBL" id="AP019309">
    <property type="protein sequence ID" value="BBH25213.1"/>
    <property type="molecule type" value="Genomic_DNA"/>
</dbReference>
<organism evidence="12 13">
    <name type="scientific">Intestinibaculum porci</name>
    <dbReference type="NCBI Taxonomy" id="2487118"/>
    <lineage>
        <taxon>Bacteria</taxon>
        <taxon>Bacillati</taxon>
        <taxon>Bacillota</taxon>
        <taxon>Erysipelotrichia</taxon>
        <taxon>Erysipelotrichales</taxon>
        <taxon>Erysipelotrichaceae</taxon>
        <taxon>Intestinibaculum</taxon>
    </lineage>
</organism>
<comment type="pathway">
    <text evidence="1 10">Lipid metabolism; malonyl-CoA biosynthesis; malonyl-CoA from acetyl-CoA: step 1/1.</text>
</comment>
<evidence type="ECO:0000256" key="4">
    <source>
        <dbReference type="ARBA" id="ARBA00022741"/>
    </source>
</evidence>
<comment type="function">
    <text evidence="10">Component of the acetyl coenzyme A carboxylase (ACC) complex. First, biotin carboxylase catalyzes the carboxylation of biotin on its carrier protein (BCCP) and then the CO(2) group is transferred by the carboxyltransferase to acetyl-CoA to form malonyl-CoA.</text>
</comment>
<evidence type="ECO:0000256" key="10">
    <source>
        <dbReference type="HAMAP-Rule" id="MF_00823"/>
    </source>
</evidence>
<dbReference type="PANTHER" id="PTHR42853">
    <property type="entry name" value="ACETYL-COENZYME A CARBOXYLASE CARBOXYL TRANSFERASE SUBUNIT ALPHA"/>
    <property type="match status" value="1"/>
</dbReference>
<dbReference type="RefSeq" id="WP_125118183.1">
    <property type="nucleotide sequence ID" value="NZ_AP019309.1"/>
</dbReference>
<dbReference type="OrthoDB" id="9808023at2"/>
<evidence type="ECO:0000256" key="9">
    <source>
        <dbReference type="ARBA" id="ARBA00049152"/>
    </source>
</evidence>
<keyword evidence="10" id="KW-0963">Cytoplasm</keyword>
<evidence type="ECO:0000256" key="3">
    <source>
        <dbReference type="ARBA" id="ARBA00022679"/>
    </source>
</evidence>
<evidence type="ECO:0000256" key="8">
    <source>
        <dbReference type="ARBA" id="ARBA00023160"/>
    </source>
</evidence>
<evidence type="ECO:0000256" key="5">
    <source>
        <dbReference type="ARBA" id="ARBA00022832"/>
    </source>
</evidence>
<keyword evidence="4 10" id="KW-0547">Nucleotide-binding</keyword>
<dbReference type="Proteomes" id="UP000268059">
    <property type="component" value="Chromosome"/>
</dbReference>
<dbReference type="InterPro" id="IPR029045">
    <property type="entry name" value="ClpP/crotonase-like_dom_sf"/>
</dbReference>
<dbReference type="GO" id="GO:0009317">
    <property type="term" value="C:acetyl-CoA carboxylase complex"/>
    <property type="evidence" value="ECO:0007669"/>
    <property type="project" value="InterPro"/>
</dbReference>
<feature type="domain" description="CoA carboxyltransferase C-terminal" evidence="11">
    <location>
        <begin position="34"/>
        <end position="290"/>
    </location>
</feature>
<evidence type="ECO:0000313" key="12">
    <source>
        <dbReference type="EMBL" id="BBH25213.1"/>
    </source>
</evidence>